<comment type="caution">
    <text evidence="1">The sequence shown here is derived from an EMBL/GenBank/DDBJ whole genome shotgun (WGS) entry which is preliminary data.</text>
</comment>
<accession>J9BWJ9</accession>
<organism evidence="1">
    <name type="scientific">gut metagenome</name>
    <dbReference type="NCBI Taxonomy" id="749906"/>
    <lineage>
        <taxon>unclassified sequences</taxon>
        <taxon>metagenomes</taxon>
        <taxon>organismal metagenomes</taxon>
    </lineage>
</organism>
<proteinExistence type="predicted"/>
<dbReference type="AlphaFoldDB" id="J9BWJ9"/>
<evidence type="ECO:0000313" key="1">
    <source>
        <dbReference type="EMBL" id="EJW91945.1"/>
    </source>
</evidence>
<gene>
    <name evidence="1" type="ORF">EVA_19944</name>
</gene>
<reference evidence="1" key="1">
    <citation type="journal article" date="2012" name="PLoS ONE">
        <title>Gene sets for utilization of primary and secondary nutrition supplies in the distal gut of endangered iberian lynx.</title>
        <authorList>
            <person name="Alcaide M."/>
            <person name="Messina E."/>
            <person name="Richter M."/>
            <person name="Bargiela R."/>
            <person name="Peplies J."/>
            <person name="Huws S.A."/>
            <person name="Newbold C.J."/>
            <person name="Golyshin P.N."/>
            <person name="Simon M.A."/>
            <person name="Lopez G."/>
            <person name="Yakimov M.M."/>
            <person name="Ferrer M."/>
        </authorList>
    </citation>
    <scope>NUCLEOTIDE SEQUENCE</scope>
</reference>
<name>J9BWJ9_9ZZZZ</name>
<sequence length="62" mass="6569">MNGAYPEIAEADMPAYAAAISLALIAYEVEVVHDDEPGIITLAPADNSWASLPALINNQPLF</sequence>
<dbReference type="EMBL" id="AMCI01007843">
    <property type="protein sequence ID" value="EJW91945.1"/>
    <property type="molecule type" value="Genomic_DNA"/>
</dbReference>
<protein>
    <submittedName>
        <fullName evidence="1">Uncharacterized protein</fullName>
    </submittedName>
</protein>